<feature type="region of interest" description="Disordered" evidence="1">
    <location>
        <begin position="1"/>
        <end position="20"/>
    </location>
</feature>
<keyword evidence="3" id="KW-1185">Reference proteome</keyword>
<dbReference type="PANTHER" id="PTHR43591:SF10">
    <property type="entry name" value="ABC TRANSMEMBRANE TYPE-1 DOMAIN-CONTAINING PROTEIN-RELATED"/>
    <property type="match status" value="1"/>
</dbReference>
<dbReference type="CDD" id="cd02440">
    <property type="entry name" value="AdoMet_MTases"/>
    <property type="match status" value="1"/>
</dbReference>
<protein>
    <submittedName>
        <fullName evidence="2">S-adenosyl-L-methionine-dependent methyltransferase</fullName>
    </submittedName>
</protein>
<comment type="caution">
    <text evidence="2">The sequence shown here is derived from an EMBL/GenBank/DDBJ whole genome shotgun (WGS) entry which is preliminary data.</text>
</comment>
<dbReference type="Pfam" id="PF13489">
    <property type="entry name" value="Methyltransf_23"/>
    <property type="match status" value="1"/>
</dbReference>
<dbReference type="GO" id="GO:0008168">
    <property type="term" value="F:methyltransferase activity"/>
    <property type="evidence" value="ECO:0007669"/>
    <property type="project" value="UniProtKB-KW"/>
</dbReference>
<evidence type="ECO:0000313" key="3">
    <source>
        <dbReference type="Proteomes" id="UP000799776"/>
    </source>
</evidence>
<dbReference type="Gene3D" id="3.40.50.150">
    <property type="entry name" value="Vaccinia Virus protein VP39"/>
    <property type="match status" value="1"/>
</dbReference>
<dbReference type="EMBL" id="ML978736">
    <property type="protein sequence ID" value="KAF2084891.1"/>
    <property type="molecule type" value="Genomic_DNA"/>
</dbReference>
<keyword evidence="2" id="KW-0489">Methyltransferase</keyword>
<sequence length="319" mass="35802">MASAATSVAANGANGTGSLSERVPTYHKVADAQYTLPNDAPEHIRLETQAAHLSALMNNKVVHAPIPQTATRLLDVGCGTGIVTDLLARTFPAATAYGIDLSPVPALHSRPPNVRFIQGNILKAPESDSTDDFDGQLAQTGAALPSNAFDYIYSRLLLCGMSDWPRYLRSTYRLLKAGGWAEMHDLDWAWYDGSGKLISNDWEWLQVMKEAGEARGLDFECGSRVKGRMEEAGFVEVERYEYSWPYGGEWEARPEMQAFGEYVATAMPELFHHAIPKMLEGRGYTDEQVDRWRQQMRHDFRREKGKHWIFYVTVGRKPE</sequence>
<name>A0A9P4HSL4_9PEZI</name>
<dbReference type="AlphaFoldDB" id="A0A9P4HSL4"/>
<gene>
    <name evidence="2" type="ORF">K490DRAFT_68306</name>
</gene>
<proteinExistence type="predicted"/>
<dbReference type="SUPFAM" id="SSF53335">
    <property type="entry name" value="S-adenosyl-L-methionine-dependent methyltransferases"/>
    <property type="match status" value="1"/>
</dbReference>
<dbReference type="Proteomes" id="UP000799776">
    <property type="component" value="Unassembled WGS sequence"/>
</dbReference>
<dbReference type="PANTHER" id="PTHR43591">
    <property type="entry name" value="METHYLTRANSFERASE"/>
    <property type="match status" value="1"/>
</dbReference>
<feature type="compositionally biased region" description="Low complexity" evidence="1">
    <location>
        <begin position="1"/>
        <end position="18"/>
    </location>
</feature>
<dbReference type="GO" id="GO:0032259">
    <property type="term" value="P:methylation"/>
    <property type="evidence" value="ECO:0007669"/>
    <property type="project" value="UniProtKB-KW"/>
</dbReference>
<dbReference type="OrthoDB" id="10017101at2759"/>
<accession>A0A9P4HSL4</accession>
<reference evidence="2" key="1">
    <citation type="journal article" date="2020" name="Stud. Mycol.">
        <title>101 Dothideomycetes genomes: a test case for predicting lifestyles and emergence of pathogens.</title>
        <authorList>
            <person name="Haridas S."/>
            <person name="Albert R."/>
            <person name="Binder M."/>
            <person name="Bloem J."/>
            <person name="Labutti K."/>
            <person name="Salamov A."/>
            <person name="Andreopoulos B."/>
            <person name="Baker S."/>
            <person name="Barry K."/>
            <person name="Bills G."/>
            <person name="Bluhm B."/>
            <person name="Cannon C."/>
            <person name="Castanera R."/>
            <person name="Culley D."/>
            <person name="Daum C."/>
            <person name="Ezra D."/>
            <person name="Gonzalez J."/>
            <person name="Henrissat B."/>
            <person name="Kuo A."/>
            <person name="Liang C."/>
            <person name="Lipzen A."/>
            <person name="Lutzoni F."/>
            <person name="Magnuson J."/>
            <person name="Mondo S."/>
            <person name="Nolan M."/>
            <person name="Ohm R."/>
            <person name="Pangilinan J."/>
            <person name="Park H.-J."/>
            <person name="Ramirez L."/>
            <person name="Alfaro M."/>
            <person name="Sun H."/>
            <person name="Tritt A."/>
            <person name="Yoshinaga Y."/>
            <person name="Zwiers L.-H."/>
            <person name="Turgeon B."/>
            <person name="Goodwin S."/>
            <person name="Spatafora J."/>
            <person name="Crous P."/>
            <person name="Grigoriev I."/>
        </authorList>
    </citation>
    <scope>NUCLEOTIDE SEQUENCE</scope>
    <source>
        <strain evidence="2">CBS 121410</strain>
    </source>
</reference>
<dbReference type="InterPro" id="IPR029063">
    <property type="entry name" value="SAM-dependent_MTases_sf"/>
</dbReference>
<organism evidence="2 3">
    <name type="scientific">Saccharata proteae CBS 121410</name>
    <dbReference type="NCBI Taxonomy" id="1314787"/>
    <lineage>
        <taxon>Eukaryota</taxon>
        <taxon>Fungi</taxon>
        <taxon>Dikarya</taxon>
        <taxon>Ascomycota</taxon>
        <taxon>Pezizomycotina</taxon>
        <taxon>Dothideomycetes</taxon>
        <taxon>Dothideomycetes incertae sedis</taxon>
        <taxon>Botryosphaeriales</taxon>
        <taxon>Saccharataceae</taxon>
        <taxon>Saccharata</taxon>
    </lineage>
</organism>
<keyword evidence="2" id="KW-0808">Transferase</keyword>
<evidence type="ECO:0000313" key="2">
    <source>
        <dbReference type="EMBL" id="KAF2084891.1"/>
    </source>
</evidence>
<evidence type="ECO:0000256" key="1">
    <source>
        <dbReference type="SAM" id="MobiDB-lite"/>
    </source>
</evidence>